<dbReference type="Proteomes" id="UP000292957">
    <property type="component" value="Unassembled WGS sequence"/>
</dbReference>
<sequence>MPGTTIPPVPHYQHAPVTQEDLDYADLAIIDISKAKTPEGRQELAPLVREAMRTYGFLYIVNHGLTQAENDRMSDIADIPLSHVSDEEKANFVGKIKEVGSYRGYKPRQFWTIDNGVRDQIEHYNMHRLIFNQQHPKALQPFLPELRAFTEHNHYNVLHPILRLLALGLELPEETFVKLHNFDAEGETYLRFMKYFPRTDDDESKTRNVWLKGHTDIGTISLLWSQPVTALQIMSPDGKWRYVKHIPNGIIANAGDSLEMMSGGYYKATIHRVFQPPADQRGYSRLGLFYFASGDDDVRILPLEESPVLKRVGIVRRCADEDAPTMGEWRRARTKVYGLSELQRKDDVVEEQIVNGLVVRHYN</sequence>
<dbReference type="Proteomes" id="UP000292082">
    <property type="component" value="Unassembled WGS sequence"/>
</dbReference>
<proteinExistence type="predicted"/>
<feature type="domain" description="Non-haem dioxygenase N-terminal" evidence="2">
    <location>
        <begin position="29"/>
        <end position="130"/>
    </location>
</feature>
<dbReference type="Pfam" id="PF03171">
    <property type="entry name" value="2OG-FeII_Oxy"/>
    <property type="match status" value="1"/>
</dbReference>
<evidence type="ECO:0000313" key="3">
    <source>
        <dbReference type="EMBL" id="TBU25795.1"/>
    </source>
</evidence>
<feature type="domain" description="Isopenicillin N synthase-like Fe(2+) 2OG dioxygenase" evidence="1">
    <location>
        <begin position="192"/>
        <end position="278"/>
    </location>
</feature>
<dbReference type="PANTHER" id="PTHR47990">
    <property type="entry name" value="2-OXOGLUTARATE (2OG) AND FE(II)-DEPENDENT OXYGENASE SUPERFAMILY PROTEIN-RELATED"/>
    <property type="match status" value="1"/>
</dbReference>
<accession>A0A4Q9P2E5</accession>
<evidence type="ECO:0000313" key="5">
    <source>
        <dbReference type="Proteomes" id="UP000292082"/>
    </source>
</evidence>
<protein>
    <submittedName>
        <fullName evidence="3">Clavaminate synthase-like protein</fullName>
    </submittedName>
</protein>
<dbReference type="Pfam" id="PF14226">
    <property type="entry name" value="DIOX_N"/>
    <property type="match status" value="1"/>
</dbReference>
<dbReference type="OrthoDB" id="406156at2759"/>
<keyword evidence="5" id="KW-1185">Reference proteome</keyword>
<name>A0A4Q9P2E5_9APHY</name>
<reference evidence="3 5" key="1">
    <citation type="submission" date="2019-01" db="EMBL/GenBank/DDBJ databases">
        <title>Draft genome sequences of three monokaryotic isolates of the white-rot basidiomycete fungus Dichomitus squalens.</title>
        <authorList>
            <consortium name="DOE Joint Genome Institute"/>
            <person name="Lopez S.C."/>
            <person name="Andreopoulos B."/>
            <person name="Pangilinan J."/>
            <person name="Lipzen A."/>
            <person name="Riley R."/>
            <person name="Ahrendt S."/>
            <person name="Ng V."/>
            <person name="Barry K."/>
            <person name="Daum C."/>
            <person name="Grigoriev I.V."/>
            <person name="Hilden K.S."/>
            <person name="Makela M.R."/>
            <person name="de Vries R.P."/>
        </authorList>
    </citation>
    <scope>NUCLEOTIDE SEQUENCE [LARGE SCALE GENOMIC DNA]</scope>
    <source>
        <strain evidence="4 5">CBS 464.89</strain>
        <strain evidence="3">OM18370.1</strain>
    </source>
</reference>
<dbReference type="SUPFAM" id="SSF51197">
    <property type="entry name" value="Clavaminate synthase-like"/>
    <property type="match status" value="1"/>
</dbReference>
<evidence type="ECO:0000259" key="2">
    <source>
        <dbReference type="Pfam" id="PF14226"/>
    </source>
</evidence>
<gene>
    <name evidence="4" type="ORF">BD310DRAFT_821225</name>
    <name evidence="3" type="ORF">BD311DRAFT_763881</name>
</gene>
<dbReference type="InterPro" id="IPR050231">
    <property type="entry name" value="Iron_ascorbate_oxido_reductase"/>
</dbReference>
<dbReference type="AlphaFoldDB" id="A0A4Q9P2E5"/>
<dbReference type="PRINTS" id="PR00682">
    <property type="entry name" value="IPNSYNTHASE"/>
</dbReference>
<dbReference type="InterPro" id="IPR044861">
    <property type="entry name" value="IPNS-like_FE2OG_OXY"/>
</dbReference>
<organism evidence="3">
    <name type="scientific">Dichomitus squalens</name>
    <dbReference type="NCBI Taxonomy" id="114155"/>
    <lineage>
        <taxon>Eukaryota</taxon>
        <taxon>Fungi</taxon>
        <taxon>Dikarya</taxon>
        <taxon>Basidiomycota</taxon>
        <taxon>Agaricomycotina</taxon>
        <taxon>Agaricomycetes</taxon>
        <taxon>Polyporales</taxon>
        <taxon>Polyporaceae</taxon>
        <taxon>Dichomitus</taxon>
    </lineage>
</organism>
<dbReference type="Gene3D" id="2.60.120.330">
    <property type="entry name" value="B-lactam Antibiotic, Isopenicillin N Synthase, Chain"/>
    <property type="match status" value="1"/>
</dbReference>
<dbReference type="EMBL" id="ML143455">
    <property type="protein sequence ID" value="TBU25795.1"/>
    <property type="molecule type" value="Genomic_DNA"/>
</dbReference>
<dbReference type="InterPro" id="IPR026992">
    <property type="entry name" value="DIOX_N"/>
</dbReference>
<evidence type="ECO:0000313" key="4">
    <source>
        <dbReference type="EMBL" id="TBU57567.1"/>
    </source>
</evidence>
<evidence type="ECO:0000259" key="1">
    <source>
        <dbReference type="Pfam" id="PF03171"/>
    </source>
</evidence>
<dbReference type="EMBL" id="ML145135">
    <property type="protein sequence ID" value="TBU57567.1"/>
    <property type="molecule type" value="Genomic_DNA"/>
</dbReference>
<dbReference type="InterPro" id="IPR027443">
    <property type="entry name" value="IPNS-like_sf"/>
</dbReference>
<dbReference type="OMA" id="HIDNAMV"/>